<keyword evidence="9" id="KW-1185">Reference proteome</keyword>
<dbReference type="CDD" id="cd05476">
    <property type="entry name" value="pepsin_A_like_plant"/>
    <property type="match status" value="1"/>
</dbReference>
<dbReference type="InterPro" id="IPR033121">
    <property type="entry name" value="PEPTIDASE_A1"/>
</dbReference>
<keyword evidence="3" id="KW-0064">Aspartyl protease</keyword>
<proteinExistence type="inferred from homology"/>
<evidence type="ECO:0000256" key="4">
    <source>
        <dbReference type="ARBA" id="ARBA00022801"/>
    </source>
</evidence>
<keyword evidence="2" id="KW-0645">Protease</keyword>
<feature type="signal peptide" evidence="6">
    <location>
        <begin position="1"/>
        <end position="27"/>
    </location>
</feature>
<protein>
    <recommendedName>
        <fullName evidence="7">Peptidase A1 domain-containing protein</fullName>
    </recommendedName>
</protein>
<evidence type="ECO:0000256" key="5">
    <source>
        <dbReference type="ARBA" id="ARBA00023180"/>
    </source>
</evidence>
<dbReference type="Gene3D" id="2.40.70.10">
    <property type="entry name" value="Acid Proteases"/>
    <property type="match status" value="2"/>
</dbReference>
<evidence type="ECO:0000313" key="9">
    <source>
        <dbReference type="Proteomes" id="UP001497457"/>
    </source>
</evidence>
<evidence type="ECO:0000313" key="8">
    <source>
        <dbReference type="EMBL" id="CAL5046688.1"/>
    </source>
</evidence>
<dbReference type="GO" id="GO:0004190">
    <property type="term" value="F:aspartic-type endopeptidase activity"/>
    <property type="evidence" value="ECO:0007669"/>
    <property type="project" value="UniProtKB-KW"/>
</dbReference>
<dbReference type="Pfam" id="PF14543">
    <property type="entry name" value="TAXi_N"/>
    <property type="match status" value="1"/>
</dbReference>
<dbReference type="InterPro" id="IPR021109">
    <property type="entry name" value="Peptidase_aspartic_dom_sf"/>
</dbReference>
<gene>
    <name evidence="8" type="ORF">URODEC1_LOCUS89475</name>
</gene>
<comment type="similarity">
    <text evidence="1">Belongs to the peptidase A1 family.</text>
</comment>
<feature type="chain" id="PRO_5044859110" description="Peptidase A1 domain-containing protein" evidence="6">
    <location>
        <begin position="28"/>
        <end position="456"/>
    </location>
</feature>
<reference evidence="8 9" key="2">
    <citation type="submission" date="2024-10" db="EMBL/GenBank/DDBJ databases">
        <authorList>
            <person name="Ryan C."/>
        </authorList>
    </citation>
    <scope>NUCLEOTIDE SEQUENCE [LARGE SCALE GENOMIC DNA]</scope>
</reference>
<dbReference type="InterPro" id="IPR034161">
    <property type="entry name" value="Pepsin-like_plant"/>
</dbReference>
<keyword evidence="4" id="KW-0378">Hydrolase</keyword>
<dbReference type="InterPro" id="IPR032861">
    <property type="entry name" value="TAXi_N"/>
</dbReference>
<dbReference type="PANTHER" id="PTHR47967">
    <property type="entry name" value="OS07G0603500 PROTEIN-RELATED"/>
    <property type="match status" value="1"/>
</dbReference>
<reference evidence="9" key="1">
    <citation type="submission" date="2024-06" db="EMBL/GenBank/DDBJ databases">
        <authorList>
            <person name="Ryan C."/>
        </authorList>
    </citation>
    <scope>NUCLEOTIDE SEQUENCE [LARGE SCALE GENOMIC DNA]</scope>
</reference>
<evidence type="ECO:0000256" key="1">
    <source>
        <dbReference type="ARBA" id="ARBA00007447"/>
    </source>
</evidence>
<dbReference type="GO" id="GO:0006508">
    <property type="term" value="P:proteolysis"/>
    <property type="evidence" value="ECO:0007669"/>
    <property type="project" value="UniProtKB-KW"/>
</dbReference>
<dbReference type="Pfam" id="PF14541">
    <property type="entry name" value="TAXi_C"/>
    <property type="match status" value="1"/>
</dbReference>
<sequence length="456" mass="48496">MTGRRTVVLQVLSCVLFLIPITSPASATSAAGGLTIRADLTHVDSGRGFTGSELLNRMVSRSRARAARLYGRHSHPYGHPATAVAAPGTVGGIGTEYLIHLAIGTPRPQRVALTLDTGSDLVWTQCASCAVCFDQPSQNFDPSASKTIRNVLCSDPICANSTDSLCPIRDDPCVYLDSYGDGSITGGNVLRDTFTFKGYGGGAAVVPEISFGCGLFNKGIFDTNESGIAGFGRGPQSLPSQLKVGRFSHCFTPMLVDKPKNSPVFLGTPDDLTAHATGPVQSTPLKRNPVIPSINYYYLSLEGITVGSTRLPVTASAFAINEEDGSGGTLIDSGTSFTTFPIAVYEQLRKAFVAQVPLPVDANSSSETGADFLCFSAADAEKVAVPKLVFHLEGADMDLPRENYMPVINGKLLCLIIDSTKDNQTLIGNFQQQNMHIVYDVENSKLLFAPAQCDKL</sequence>
<dbReference type="InterPro" id="IPR032799">
    <property type="entry name" value="TAXi_C"/>
</dbReference>
<dbReference type="EMBL" id="OZ075145">
    <property type="protein sequence ID" value="CAL5046688.1"/>
    <property type="molecule type" value="Genomic_DNA"/>
</dbReference>
<keyword evidence="6" id="KW-0732">Signal</keyword>
<dbReference type="PROSITE" id="PS51767">
    <property type="entry name" value="PEPTIDASE_A1"/>
    <property type="match status" value="1"/>
</dbReference>
<dbReference type="AlphaFoldDB" id="A0ABC9DXN2"/>
<dbReference type="SUPFAM" id="SSF50630">
    <property type="entry name" value="Acid proteases"/>
    <property type="match status" value="1"/>
</dbReference>
<name>A0ABC9DXN2_9POAL</name>
<organism evidence="8 9">
    <name type="scientific">Urochloa decumbens</name>
    <dbReference type="NCBI Taxonomy" id="240449"/>
    <lineage>
        <taxon>Eukaryota</taxon>
        <taxon>Viridiplantae</taxon>
        <taxon>Streptophyta</taxon>
        <taxon>Embryophyta</taxon>
        <taxon>Tracheophyta</taxon>
        <taxon>Spermatophyta</taxon>
        <taxon>Magnoliopsida</taxon>
        <taxon>Liliopsida</taxon>
        <taxon>Poales</taxon>
        <taxon>Poaceae</taxon>
        <taxon>PACMAD clade</taxon>
        <taxon>Panicoideae</taxon>
        <taxon>Panicodae</taxon>
        <taxon>Paniceae</taxon>
        <taxon>Melinidinae</taxon>
        <taxon>Urochloa</taxon>
    </lineage>
</organism>
<evidence type="ECO:0000256" key="3">
    <source>
        <dbReference type="ARBA" id="ARBA00022750"/>
    </source>
</evidence>
<evidence type="ECO:0000259" key="7">
    <source>
        <dbReference type="PROSITE" id="PS51767"/>
    </source>
</evidence>
<dbReference type="PANTHER" id="PTHR47967:SF31">
    <property type="entry name" value="ASPARTYL PROTEASE FAMILY PROTEIN"/>
    <property type="match status" value="1"/>
</dbReference>
<keyword evidence="5" id="KW-0325">Glycoprotein</keyword>
<dbReference type="Proteomes" id="UP001497457">
    <property type="component" value="Chromosome 35b"/>
</dbReference>
<accession>A0ABC9DXN2</accession>
<evidence type="ECO:0000256" key="6">
    <source>
        <dbReference type="SAM" id="SignalP"/>
    </source>
</evidence>
<evidence type="ECO:0000256" key="2">
    <source>
        <dbReference type="ARBA" id="ARBA00022670"/>
    </source>
</evidence>
<dbReference type="InterPro" id="IPR051708">
    <property type="entry name" value="Plant_Aspart_Prot_A1"/>
</dbReference>
<feature type="domain" description="Peptidase A1" evidence="7">
    <location>
        <begin position="97"/>
        <end position="449"/>
    </location>
</feature>